<dbReference type="InterPro" id="IPR014012">
    <property type="entry name" value="HSA_dom"/>
</dbReference>
<dbReference type="PROSITE" id="PS51204">
    <property type="entry name" value="HSA"/>
    <property type="match status" value="1"/>
</dbReference>
<feature type="domain" description="HSA" evidence="3">
    <location>
        <begin position="265"/>
        <end position="339"/>
    </location>
</feature>
<comment type="subcellular location">
    <subcellularLocation>
        <location evidence="1">Nucleus</location>
    </subcellularLocation>
</comment>
<dbReference type="GO" id="GO:0000812">
    <property type="term" value="C:Swr1 complex"/>
    <property type="evidence" value="ECO:0007669"/>
    <property type="project" value="TreeGrafter"/>
</dbReference>
<evidence type="ECO:0000313" key="4">
    <source>
        <dbReference type="EMBL" id="CAF91281.1"/>
    </source>
</evidence>
<evidence type="ECO:0000256" key="2">
    <source>
        <dbReference type="ARBA" id="ARBA00023242"/>
    </source>
</evidence>
<keyword evidence="2" id="KW-0539">Nucleus</keyword>
<reference evidence="4" key="2">
    <citation type="submission" date="2004-02" db="EMBL/GenBank/DDBJ databases">
        <authorList>
            <consortium name="Genoscope"/>
            <consortium name="Whitehead Institute Centre for Genome Research"/>
        </authorList>
    </citation>
    <scope>NUCLEOTIDE SEQUENCE</scope>
</reference>
<comment type="caution">
    <text evidence="4">The sequence shown here is derived from an EMBL/GenBank/DDBJ whole genome shotgun (WGS) entry which is preliminary data.</text>
</comment>
<dbReference type="KEGG" id="tng:GSTEN00005927G001"/>
<dbReference type="PANTHER" id="PTHR46459">
    <property type="entry name" value="E1A-BINDING PROTEIN P400-RELATED"/>
    <property type="match status" value="1"/>
</dbReference>
<evidence type="ECO:0000259" key="3">
    <source>
        <dbReference type="PROSITE" id="PS51204"/>
    </source>
</evidence>
<reference evidence="4" key="1">
    <citation type="journal article" date="2004" name="Nature">
        <title>Genome duplication in the teleost fish Tetraodon nigroviridis reveals the early vertebrate proto-karyotype.</title>
        <authorList>
            <person name="Jaillon O."/>
            <person name="Aury J.-M."/>
            <person name="Brunet F."/>
            <person name="Petit J.-L."/>
            <person name="Stange-Thomann N."/>
            <person name="Mauceli E."/>
            <person name="Bouneau L."/>
            <person name="Fischer C."/>
            <person name="Ozouf-Costaz C."/>
            <person name="Bernot A."/>
            <person name="Nicaud S."/>
            <person name="Jaffe D."/>
            <person name="Fisher S."/>
            <person name="Lutfalla G."/>
            <person name="Dossat C."/>
            <person name="Segurens B."/>
            <person name="Dasilva C."/>
            <person name="Salanoubat M."/>
            <person name="Levy M."/>
            <person name="Boudet N."/>
            <person name="Castellano S."/>
            <person name="Anthouard V."/>
            <person name="Jubin C."/>
            <person name="Castelli V."/>
            <person name="Katinka M."/>
            <person name="Vacherie B."/>
            <person name="Biemont C."/>
            <person name="Skalli Z."/>
            <person name="Cattolico L."/>
            <person name="Poulain J."/>
            <person name="De Berardinis V."/>
            <person name="Cruaud C."/>
            <person name="Duprat S."/>
            <person name="Brottier P."/>
            <person name="Coutanceau J.-P."/>
            <person name="Gouzy J."/>
            <person name="Parra G."/>
            <person name="Lardier G."/>
            <person name="Chapple C."/>
            <person name="McKernan K.J."/>
            <person name="McEwan P."/>
            <person name="Bosak S."/>
            <person name="Kellis M."/>
            <person name="Volff J.-N."/>
            <person name="Guigo R."/>
            <person name="Zody M.C."/>
            <person name="Mesirov J."/>
            <person name="Lindblad-Toh K."/>
            <person name="Birren B."/>
            <person name="Nusbaum C."/>
            <person name="Kahn D."/>
            <person name="Robinson-Rechavi M."/>
            <person name="Laudet V."/>
            <person name="Schachter V."/>
            <person name="Quetier F."/>
            <person name="Saurin W."/>
            <person name="Scarpelli C."/>
            <person name="Wincker P."/>
            <person name="Lander E.S."/>
            <person name="Weissenbach J."/>
            <person name="Roest Crollius H."/>
        </authorList>
    </citation>
    <scope>NUCLEOTIDE SEQUENCE [LARGE SCALE GENOMIC DNA]</scope>
</reference>
<proteinExistence type="predicted"/>
<dbReference type="SMART" id="SM00573">
    <property type="entry name" value="HSA"/>
    <property type="match status" value="1"/>
</dbReference>
<dbReference type="EMBL" id="CAAE01008317">
    <property type="protein sequence ID" value="CAF91281.1"/>
    <property type="molecule type" value="Genomic_DNA"/>
</dbReference>
<dbReference type="AlphaFoldDB" id="Q4T751"/>
<dbReference type="GO" id="GO:0006281">
    <property type="term" value="P:DNA repair"/>
    <property type="evidence" value="ECO:0007669"/>
    <property type="project" value="TreeGrafter"/>
</dbReference>
<dbReference type="Pfam" id="PF07529">
    <property type="entry name" value="HSA"/>
    <property type="match status" value="1"/>
</dbReference>
<organism evidence="4">
    <name type="scientific">Tetraodon nigroviridis</name>
    <name type="common">Spotted green pufferfish</name>
    <name type="synonym">Chelonodon nigroviridis</name>
    <dbReference type="NCBI Taxonomy" id="99883"/>
    <lineage>
        <taxon>Eukaryota</taxon>
        <taxon>Metazoa</taxon>
        <taxon>Chordata</taxon>
        <taxon>Craniata</taxon>
        <taxon>Vertebrata</taxon>
        <taxon>Euteleostomi</taxon>
        <taxon>Actinopterygii</taxon>
        <taxon>Neopterygii</taxon>
        <taxon>Teleostei</taxon>
        <taxon>Neoteleostei</taxon>
        <taxon>Acanthomorphata</taxon>
        <taxon>Eupercaria</taxon>
        <taxon>Tetraodontiformes</taxon>
        <taxon>Tetradontoidea</taxon>
        <taxon>Tetraodontidae</taxon>
        <taxon>Tetraodon</taxon>
    </lineage>
</organism>
<evidence type="ECO:0000256" key="1">
    <source>
        <dbReference type="ARBA" id="ARBA00004123"/>
    </source>
</evidence>
<dbReference type="GO" id="GO:0003682">
    <property type="term" value="F:chromatin binding"/>
    <property type="evidence" value="ECO:0007669"/>
    <property type="project" value="TreeGrafter"/>
</dbReference>
<sequence>MTHPKDLQYTPHTPPPQLQGRMAQGGLPIAGLPMALSQQAQLVETAQAGGHLQAQVKVPAGGSVLATVNPHTQIQAQLQQQMQPALHLQLQPQQQQSQAVLQSGQAVRLHEEVAFFKVFVPHILTQASFALCSLQTVALARPTVESNPPVQRIVTNSIPMTTMTPGPISVPNSCPPPTLQVLSAPWPTSTPALSPNWQEAMACPLLNPVALVKIQPPKPRRRVVRTNKSSRLSCDRIFYVLFKESQVHRRISELRKEGQWSASRLPKLVEASRPKSQWDYLLEEMQWMAADFAQERRWKEAAAKKVWAEVSQIGVEDVTQRSLVQPFFILEYVLKCHYISANKTYV</sequence>
<dbReference type="PANTHER" id="PTHR46459:SF1">
    <property type="entry name" value="E1A-BINDING PROTEIN P400"/>
    <property type="match status" value="1"/>
</dbReference>
<accession>Q4T751</accession>
<dbReference type="OrthoDB" id="372624at2759"/>
<protein>
    <submittedName>
        <fullName evidence="4">(spotted green pufferfish) hypothetical protein</fullName>
    </submittedName>
</protein>
<gene>
    <name evidence="4" type="ORF">GSTENG00005927001</name>
</gene>
<dbReference type="GO" id="GO:0035267">
    <property type="term" value="C:NuA4 histone acetyltransferase complex"/>
    <property type="evidence" value="ECO:0007669"/>
    <property type="project" value="TreeGrafter"/>
</dbReference>
<name>Q4T751_TETNG</name>